<dbReference type="Pfam" id="PF01582">
    <property type="entry name" value="TIR"/>
    <property type="match status" value="1"/>
</dbReference>
<dbReference type="FunFam" id="3.40.50.10140:FF:000007">
    <property type="entry name" value="Disease resistance protein (TIR-NBS-LRR class)"/>
    <property type="match status" value="1"/>
</dbReference>
<evidence type="ECO:0000256" key="4">
    <source>
        <dbReference type="ARBA" id="ARBA00047304"/>
    </source>
</evidence>
<reference evidence="7 8" key="1">
    <citation type="journal article" date="2016" name="G3 (Bethesda)">
        <title>First Draft Assembly and Annotation of the Genome of a California Endemic Oak Quercus lobata Nee (Fagaceae).</title>
        <authorList>
            <person name="Sork V.L."/>
            <person name="Fitz-Gibbon S.T."/>
            <person name="Puiu D."/>
            <person name="Crepeau M."/>
            <person name="Gugger P.F."/>
            <person name="Sherman R."/>
            <person name="Stevens K."/>
            <person name="Langley C.H."/>
            <person name="Pellegrini M."/>
            <person name="Salzberg S.L."/>
        </authorList>
    </citation>
    <scope>NUCLEOTIDE SEQUENCE [LARGE SCALE GENOMIC DNA]</scope>
    <source>
        <strain evidence="7 8">cv. SW786</strain>
    </source>
</reference>
<accession>A0A7N2N2T4</accession>
<dbReference type="AlphaFoldDB" id="A0A7N2N2T4"/>
<evidence type="ECO:0000256" key="3">
    <source>
        <dbReference type="ARBA" id="ARBA00023027"/>
    </source>
</evidence>
<dbReference type="Gene3D" id="3.40.50.10140">
    <property type="entry name" value="Toll/interleukin-1 receptor homology (TIR) domain"/>
    <property type="match status" value="1"/>
</dbReference>
<proteinExistence type="predicted"/>
<dbReference type="EC" id="3.2.2.6" evidence="1"/>
<feature type="domain" description="TIR" evidence="6">
    <location>
        <begin position="53"/>
        <end position="213"/>
    </location>
</feature>
<dbReference type="OrthoDB" id="1905256at2759"/>
<organism evidence="7 8">
    <name type="scientific">Quercus lobata</name>
    <name type="common">Valley oak</name>
    <dbReference type="NCBI Taxonomy" id="97700"/>
    <lineage>
        <taxon>Eukaryota</taxon>
        <taxon>Viridiplantae</taxon>
        <taxon>Streptophyta</taxon>
        <taxon>Embryophyta</taxon>
        <taxon>Tracheophyta</taxon>
        <taxon>Spermatophyta</taxon>
        <taxon>Magnoliopsida</taxon>
        <taxon>eudicotyledons</taxon>
        <taxon>Gunneridae</taxon>
        <taxon>Pentapetalae</taxon>
        <taxon>rosids</taxon>
        <taxon>fabids</taxon>
        <taxon>Fagales</taxon>
        <taxon>Fagaceae</taxon>
        <taxon>Quercus</taxon>
    </lineage>
</organism>
<keyword evidence="5" id="KW-1133">Transmembrane helix</keyword>
<evidence type="ECO:0000256" key="5">
    <source>
        <dbReference type="SAM" id="Phobius"/>
    </source>
</evidence>
<dbReference type="PANTHER" id="PTHR32009">
    <property type="entry name" value="TMV RESISTANCE PROTEIN N-LIKE"/>
    <property type="match status" value="1"/>
</dbReference>
<dbReference type="KEGG" id="qlo:115970412"/>
<evidence type="ECO:0000313" key="7">
    <source>
        <dbReference type="EnsemblPlants" id="QL12p023285:mrna"/>
    </source>
</evidence>
<dbReference type="OMA" id="KESKWKY"/>
<dbReference type="PROSITE" id="PS50104">
    <property type="entry name" value="TIR"/>
    <property type="match status" value="1"/>
</dbReference>
<name>A0A7N2N2T4_QUELO</name>
<dbReference type="GeneID" id="115970412"/>
<dbReference type="PANTHER" id="PTHR32009:SF39">
    <property type="entry name" value="TIR DOMAIN-CONTAINING PROTEIN"/>
    <property type="match status" value="1"/>
</dbReference>
<feature type="transmembrane region" description="Helical" evidence="5">
    <location>
        <begin position="20"/>
        <end position="37"/>
    </location>
</feature>
<keyword evidence="5" id="KW-0812">Transmembrane</keyword>
<evidence type="ECO:0000259" key="6">
    <source>
        <dbReference type="PROSITE" id="PS50104"/>
    </source>
</evidence>
<dbReference type="GO" id="GO:0061809">
    <property type="term" value="F:NAD+ nucleosidase activity, cyclic ADP-ribose generating"/>
    <property type="evidence" value="ECO:0007669"/>
    <property type="project" value="UniProtKB-EC"/>
</dbReference>
<keyword evidence="8" id="KW-1185">Reference proteome</keyword>
<dbReference type="EMBL" id="LRBV02000012">
    <property type="status" value="NOT_ANNOTATED_CDS"/>
    <property type="molecule type" value="Genomic_DNA"/>
</dbReference>
<keyword evidence="2" id="KW-0378">Hydrolase</keyword>
<keyword evidence="5" id="KW-0472">Membrane</keyword>
<sequence>MDEIRLTTFQNIVLPNLDQLSLVILVVLLYLTAAASFRREEEEEEKEKKESKWKYDVFISFRGEIRCGFSDHLLAALKGESIRTFRDDENLPKGEVIRPELLKAIRTSRIAIVVFSKNYATSDWCLNELVEILSCKRRLNQKVLPIFLRVPPCDVREQKGKFGKPLPQADERKMKRWKTALTKAGALAGLELKPNRREALFVKDIVMHVSEMLNEISAIAV</sequence>
<gene>
    <name evidence="7" type="primary">LOC115970412</name>
</gene>
<dbReference type="InterPro" id="IPR000157">
    <property type="entry name" value="TIR_dom"/>
</dbReference>
<dbReference type="InParanoid" id="A0A7N2N2T4"/>
<reference evidence="7" key="2">
    <citation type="submission" date="2021-01" db="UniProtKB">
        <authorList>
            <consortium name="EnsemblPlants"/>
        </authorList>
    </citation>
    <scope>IDENTIFICATION</scope>
</reference>
<dbReference type="Proteomes" id="UP000594261">
    <property type="component" value="Chromosome 12"/>
</dbReference>
<evidence type="ECO:0000256" key="1">
    <source>
        <dbReference type="ARBA" id="ARBA00011982"/>
    </source>
</evidence>
<dbReference type="GO" id="GO:0007165">
    <property type="term" value="P:signal transduction"/>
    <property type="evidence" value="ECO:0007669"/>
    <property type="project" value="InterPro"/>
</dbReference>
<dbReference type="SUPFAM" id="SSF52200">
    <property type="entry name" value="Toll/Interleukin receptor TIR domain"/>
    <property type="match status" value="1"/>
</dbReference>
<comment type="catalytic activity">
    <reaction evidence="4">
        <text>NAD(+) + H2O = ADP-D-ribose + nicotinamide + H(+)</text>
        <dbReference type="Rhea" id="RHEA:16301"/>
        <dbReference type="ChEBI" id="CHEBI:15377"/>
        <dbReference type="ChEBI" id="CHEBI:15378"/>
        <dbReference type="ChEBI" id="CHEBI:17154"/>
        <dbReference type="ChEBI" id="CHEBI:57540"/>
        <dbReference type="ChEBI" id="CHEBI:57967"/>
        <dbReference type="EC" id="3.2.2.6"/>
    </reaction>
    <physiologicalReaction direction="left-to-right" evidence="4">
        <dbReference type="Rhea" id="RHEA:16302"/>
    </physiologicalReaction>
</comment>
<dbReference type="InterPro" id="IPR035897">
    <property type="entry name" value="Toll_tir_struct_dom_sf"/>
</dbReference>
<dbReference type="EnsemblPlants" id="QL12p023285:mrna">
    <property type="protein sequence ID" value="QL12p023285:mrna"/>
    <property type="gene ID" value="QL12p023285"/>
</dbReference>
<protein>
    <recommendedName>
        <fullName evidence="1">ADP-ribosyl cyclase/cyclic ADP-ribose hydrolase</fullName>
        <ecNumber evidence="1">3.2.2.6</ecNumber>
    </recommendedName>
</protein>
<evidence type="ECO:0000313" key="8">
    <source>
        <dbReference type="Proteomes" id="UP000594261"/>
    </source>
</evidence>
<dbReference type="Gramene" id="QL12p023285:mrna">
    <property type="protein sequence ID" value="QL12p023285:mrna"/>
    <property type="gene ID" value="QL12p023285"/>
</dbReference>
<evidence type="ECO:0000256" key="2">
    <source>
        <dbReference type="ARBA" id="ARBA00022801"/>
    </source>
</evidence>
<dbReference type="RefSeq" id="XP_030945909.1">
    <property type="nucleotide sequence ID" value="XM_031090049.1"/>
</dbReference>
<dbReference type="SMART" id="SM00255">
    <property type="entry name" value="TIR"/>
    <property type="match status" value="1"/>
</dbReference>
<keyword evidence="3" id="KW-0520">NAD</keyword>